<evidence type="ECO:0000313" key="1">
    <source>
        <dbReference type="EMBL" id="KIK38893.1"/>
    </source>
</evidence>
<dbReference type="HOGENOM" id="CLU_2051215_0_0_1"/>
<name>A0A0D0B4V1_9AGAM</name>
<accession>A0A0D0B4V1</accession>
<protein>
    <submittedName>
        <fullName evidence="1">Uncharacterized protein</fullName>
    </submittedName>
</protein>
<reference evidence="1 2" key="1">
    <citation type="submission" date="2014-04" db="EMBL/GenBank/DDBJ databases">
        <authorList>
            <consortium name="DOE Joint Genome Institute"/>
            <person name="Kuo A."/>
            <person name="Ruytinx J."/>
            <person name="Rineau F."/>
            <person name="Colpaert J."/>
            <person name="Kohler A."/>
            <person name="Nagy L.G."/>
            <person name="Floudas D."/>
            <person name="Copeland A."/>
            <person name="Barry K.W."/>
            <person name="Cichocki N."/>
            <person name="Veneault-Fourrey C."/>
            <person name="LaButti K."/>
            <person name="Lindquist E.A."/>
            <person name="Lipzen A."/>
            <person name="Lundell T."/>
            <person name="Morin E."/>
            <person name="Murat C."/>
            <person name="Sun H."/>
            <person name="Tunlid A."/>
            <person name="Henrissat B."/>
            <person name="Grigoriev I.V."/>
            <person name="Hibbett D.S."/>
            <person name="Martin F."/>
            <person name="Nordberg H.P."/>
            <person name="Cantor M.N."/>
            <person name="Hua S.X."/>
        </authorList>
    </citation>
    <scope>NUCLEOTIDE SEQUENCE [LARGE SCALE GENOMIC DNA]</scope>
    <source>
        <strain evidence="1 2">UH-Slu-Lm8-n1</strain>
    </source>
</reference>
<keyword evidence="2" id="KW-1185">Reference proteome</keyword>
<reference evidence="2" key="2">
    <citation type="submission" date="2015-01" db="EMBL/GenBank/DDBJ databases">
        <title>Evolutionary Origins and Diversification of the Mycorrhizal Mutualists.</title>
        <authorList>
            <consortium name="DOE Joint Genome Institute"/>
            <consortium name="Mycorrhizal Genomics Consortium"/>
            <person name="Kohler A."/>
            <person name="Kuo A."/>
            <person name="Nagy L.G."/>
            <person name="Floudas D."/>
            <person name="Copeland A."/>
            <person name="Barry K.W."/>
            <person name="Cichocki N."/>
            <person name="Veneault-Fourrey C."/>
            <person name="LaButti K."/>
            <person name="Lindquist E.A."/>
            <person name="Lipzen A."/>
            <person name="Lundell T."/>
            <person name="Morin E."/>
            <person name="Murat C."/>
            <person name="Riley R."/>
            <person name="Ohm R."/>
            <person name="Sun H."/>
            <person name="Tunlid A."/>
            <person name="Henrissat B."/>
            <person name="Grigoriev I.V."/>
            <person name="Hibbett D.S."/>
            <person name="Martin F."/>
        </authorList>
    </citation>
    <scope>NUCLEOTIDE SEQUENCE [LARGE SCALE GENOMIC DNA]</scope>
    <source>
        <strain evidence="2">UH-Slu-Lm8-n1</strain>
    </source>
</reference>
<gene>
    <name evidence="1" type="ORF">CY34DRAFT_366130</name>
</gene>
<dbReference type="InParanoid" id="A0A0D0B4V1"/>
<sequence>MHRLHHSPCTPSNLSHRSSHSVVSFNRTFLWCTHAVSMVFPTRRIIRHHQIREQPDLLDLGHVCDFQARRIVQVGVSSVDKTYTMYCKTGCAGSHKTTCASRHRNHHTPKEILLLLRAVR</sequence>
<evidence type="ECO:0000313" key="2">
    <source>
        <dbReference type="Proteomes" id="UP000054485"/>
    </source>
</evidence>
<dbReference type="EMBL" id="KN835369">
    <property type="protein sequence ID" value="KIK38893.1"/>
    <property type="molecule type" value="Genomic_DNA"/>
</dbReference>
<dbReference type="AlphaFoldDB" id="A0A0D0B4V1"/>
<proteinExistence type="predicted"/>
<organism evidence="1 2">
    <name type="scientific">Suillus luteus UH-Slu-Lm8-n1</name>
    <dbReference type="NCBI Taxonomy" id="930992"/>
    <lineage>
        <taxon>Eukaryota</taxon>
        <taxon>Fungi</taxon>
        <taxon>Dikarya</taxon>
        <taxon>Basidiomycota</taxon>
        <taxon>Agaricomycotina</taxon>
        <taxon>Agaricomycetes</taxon>
        <taxon>Agaricomycetidae</taxon>
        <taxon>Boletales</taxon>
        <taxon>Suillineae</taxon>
        <taxon>Suillaceae</taxon>
        <taxon>Suillus</taxon>
    </lineage>
</organism>
<dbReference type="Proteomes" id="UP000054485">
    <property type="component" value="Unassembled WGS sequence"/>
</dbReference>